<name>A0A9P0SG61_PIEBR</name>
<evidence type="ECO:0000313" key="3">
    <source>
        <dbReference type="Proteomes" id="UP001152562"/>
    </source>
</evidence>
<evidence type="ECO:0000256" key="1">
    <source>
        <dbReference type="SAM" id="MobiDB-lite"/>
    </source>
</evidence>
<dbReference type="EMBL" id="CALOZG010000001">
    <property type="protein sequence ID" value="CAH3840798.1"/>
    <property type="molecule type" value="Genomic_DNA"/>
</dbReference>
<reference evidence="2" key="1">
    <citation type="submission" date="2022-05" db="EMBL/GenBank/DDBJ databases">
        <authorList>
            <person name="Okamura Y."/>
        </authorList>
    </citation>
    <scope>NUCLEOTIDE SEQUENCE</scope>
</reference>
<comment type="caution">
    <text evidence="2">The sequence shown here is derived from an EMBL/GenBank/DDBJ whole genome shotgun (WGS) entry which is preliminary data.</text>
</comment>
<keyword evidence="3" id="KW-1185">Reference proteome</keyword>
<organism evidence="2 3">
    <name type="scientific">Pieris brassicae</name>
    <name type="common">White butterfly</name>
    <name type="synonym">Large white butterfly</name>
    <dbReference type="NCBI Taxonomy" id="7116"/>
    <lineage>
        <taxon>Eukaryota</taxon>
        <taxon>Metazoa</taxon>
        <taxon>Ecdysozoa</taxon>
        <taxon>Arthropoda</taxon>
        <taxon>Hexapoda</taxon>
        <taxon>Insecta</taxon>
        <taxon>Pterygota</taxon>
        <taxon>Neoptera</taxon>
        <taxon>Endopterygota</taxon>
        <taxon>Lepidoptera</taxon>
        <taxon>Glossata</taxon>
        <taxon>Ditrysia</taxon>
        <taxon>Papilionoidea</taxon>
        <taxon>Pieridae</taxon>
        <taxon>Pierinae</taxon>
        <taxon>Pieris</taxon>
    </lineage>
</organism>
<dbReference type="Proteomes" id="UP001152562">
    <property type="component" value="Unassembled WGS sequence"/>
</dbReference>
<evidence type="ECO:0000313" key="2">
    <source>
        <dbReference type="EMBL" id="CAH3840798.1"/>
    </source>
</evidence>
<feature type="compositionally biased region" description="Basic and acidic residues" evidence="1">
    <location>
        <begin position="34"/>
        <end position="45"/>
    </location>
</feature>
<gene>
    <name evidence="2" type="ORF">PIBRA_LOCUS250</name>
</gene>
<accession>A0A9P0SG61</accession>
<sequence length="109" mass="12097">MPVKALRFASAARKLLNQNENKRLSAPANCTDTRGGKEHLADAAARRGSHAQLPHCACVNAHMRTYVLHNTFICLAVHDVEEQYAESVTRAHKPLKRPTIDVFQSPTKP</sequence>
<protein>
    <submittedName>
        <fullName evidence="2">Uncharacterized protein</fullName>
    </submittedName>
</protein>
<feature type="region of interest" description="Disordered" evidence="1">
    <location>
        <begin position="19"/>
        <end position="46"/>
    </location>
</feature>
<proteinExistence type="predicted"/>
<dbReference type="AlphaFoldDB" id="A0A9P0SG61"/>